<organism evidence="1 2">
    <name type="scientific">Hydrogenoanaerobacterium saccharovorans</name>
    <dbReference type="NCBI Taxonomy" id="474960"/>
    <lineage>
        <taxon>Bacteria</taxon>
        <taxon>Bacillati</taxon>
        <taxon>Bacillota</taxon>
        <taxon>Clostridia</taxon>
        <taxon>Eubacteriales</taxon>
        <taxon>Oscillospiraceae</taxon>
        <taxon>Hydrogenoanaerobacterium</taxon>
    </lineage>
</organism>
<evidence type="ECO:0000313" key="1">
    <source>
        <dbReference type="EMBL" id="SEM73890.1"/>
    </source>
</evidence>
<reference evidence="1 2" key="1">
    <citation type="submission" date="2016-10" db="EMBL/GenBank/DDBJ databases">
        <authorList>
            <person name="de Groot N.N."/>
        </authorList>
    </citation>
    <scope>NUCLEOTIDE SEQUENCE [LARGE SCALE GENOMIC DNA]</scope>
    <source>
        <strain evidence="1 2">CGMCC 1.5070</strain>
    </source>
</reference>
<dbReference type="GO" id="GO:0003677">
    <property type="term" value="F:DNA binding"/>
    <property type="evidence" value="ECO:0007669"/>
    <property type="project" value="InterPro"/>
</dbReference>
<protein>
    <submittedName>
        <fullName evidence="1">Uncharacterized protein</fullName>
    </submittedName>
</protein>
<proteinExistence type="predicted"/>
<dbReference type="EMBL" id="FOCG01000001">
    <property type="protein sequence ID" value="SEM73890.1"/>
    <property type="molecule type" value="Genomic_DNA"/>
</dbReference>
<sequence>MRTEKEMISMYRQIEAHLVLSGKTKREVADALGISYNTLLLKLKGSSCFTLDEAIKLQTLLEAPEPIEELFDRTALVS</sequence>
<keyword evidence="2" id="KW-1185">Reference proteome</keyword>
<dbReference type="AlphaFoldDB" id="A0A1H8AT47"/>
<dbReference type="Proteomes" id="UP000199158">
    <property type="component" value="Unassembled WGS sequence"/>
</dbReference>
<dbReference type="SUPFAM" id="SSF47413">
    <property type="entry name" value="lambda repressor-like DNA-binding domains"/>
    <property type="match status" value="1"/>
</dbReference>
<dbReference type="OrthoDB" id="2064246at2"/>
<accession>A0A1H8AT47</accession>
<dbReference type="RefSeq" id="WP_123811003.1">
    <property type="nucleotide sequence ID" value="NZ_FOCG01000001.1"/>
</dbReference>
<dbReference type="InterPro" id="IPR010982">
    <property type="entry name" value="Lambda_DNA-bd_dom_sf"/>
</dbReference>
<name>A0A1H8AT47_9FIRM</name>
<gene>
    <name evidence="1" type="ORF">SAMN05216180_1528</name>
</gene>
<evidence type="ECO:0000313" key="2">
    <source>
        <dbReference type="Proteomes" id="UP000199158"/>
    </source>
</evidence>